<name>A0ABQ8G807_9PEZI</name>
<comment type="caution">
    <text evidence="4">The sequence shown here is derived from an EMBL/GenBank/DDBJ whole genome shotgun (WGS) entry which is preliminary data.</text>
</comment>
<reference evidence="4 5" key="1">
    <citation type="journal article" date="2021" name="Nat. Commun.">
        <title>Genetic determinants of endophytism in the Arabidopsis root mycobiome.</title>
        <authorList>
            <person name="Mesny F."/>
            <person name="Miyauchi S."/>
            <person name="Thiergart T."/>
            <person name="Pickel B."/>
            <person name="Atanasova L."/>
            <person name="Karlsson M."/>
            <person name="Huettel B."/>
            <person name="Barry K.W."/>
            <person name="Haridas S."/>
            <person name="Chen C."/>
            <person name="Bauer D."/>
            <person name="Andreopoulos W."/>
            <person name="Pangilinan J."/>
            <person name="LaButti K."/>
            <person name="Riley R."/>
            <person name="Lipzen A."/>
            <person name="Clum A."/>
            <person name="Drula E."/>
            <person name="Henrissat B."/>
            <person name="Kohler A."/>
            <person name="Grigoriev I.V."/>
            <person name="Martin F.M."/>
            <person name="Hacquard S."/>
        </authorList>
    </citation>
    <scope>NUCLEOTIDE SEQUENCE [LARGE SCALE GENOMIC DNA]</scope>
    <source>
        <strain evidence="4 5">MPI-SDFR-AT-0080</strain>
    </source>
</reference>
<dbReference type="EMBL" id="JAGTJR010000016">
    <property type="protein sequence ID" value="KAH7047554.1"/>
    <property type="molecule type" value="Genomic_DNA"/>
</dbReference>
<feature type="domain" description="BAG" evidence="3">
    <location>
        <begin position="935"/>
        <end position="999"/>
    </location>
</feature>
<feature type="compositionally biased region" description="Low complexity" evidence="1">
    <location>
        <begin position="884"/>
        <end position="903"/>
    </location>
</feature>
<protein>
    <recommendedName>
        <fullName evidence="3">BAG domain-containing protein</fullName>
    </recommendedName>
</protein>
<keyword evidence="2" id="KW-0812">Transmembrane</keyword>
<feature type="compositionally biased region" description="Low complexity" evidence="1">
    <location>
        <begin position="819"/>
        <end position="829"/>
    </location>
</feature>
<dbReference type="InterPro" id="IPR036533">
    <property type="entry name" value="BAG_dom_sf"/>
</dbReference>
<feature type="region of interest" description="Disordered" evidence="1">
    <location>
        <begin position="520"/>
        <end position="610"/>
    </location>
</feature>
<dbReference type="PROSITE" id="PS51035">
    <property type="entry name" value="BAG"/>
    <property type="match status" value="1"/>
</dbReference>
<evidence type="ECO:0000313" key="4">
    <source>
        <dbReference type="EMBL" id="KAH7047554.1"/>
    </source>
</evidence>
<keyword evidence="5" id="KW-1185">Reference proteome</keyword>
<feature type="region of interest" description="Disordered" evidence="1">
    <location>
        <begin position="688"/>
        <end position="714"/>
    </location>
</feature>
<feature type="compositionally biased region" description="Basic residues" evidence="1">
    <location>
        <begin position="842"/>
        <end position="861"/>
    </location>
</feature>
<keyword evidence="2" id="KW-0472">Membrane</keyword>
<accession>A0ABQ8G807</accession>
<evidence type="ECO:0000256" key="1">
    <source>
        <dbReference type="SAM" id="MobiDB-lite"/>
    </source>
</evidence>
<feature type="transmembrane region" description="Helical" evidence="2">
    <location>
        <begin position="620"/>
        <end position="638"/>
    </location>
</feature>
<dbReference type="SUPFAM" id="SSF63491">
    <property type="entry name" value="BAG domain"/>
    <property type="match status" value="1"/>
</dbReference>
<feature type="region of interest" description="Disordered" evidence="1">
    <location>
        <begin position="1"/>
        <end position="100"/>
    </location>
</feature>
<feature type="region of interest" description="Disordered" evidence="1">
    <location>
        <begin position="797"/>
        <end position="922"/>
    </location>
</feature>
<sequence>MVHTRRQSSRLRSTPQSRRDSGTTDGVTSPTAAKTPKMPTLGDADEQLKSASTQQAATPKASNNAASGVPEDVHTPTSKTPIEPSGLDMHPHHHQHTTAKPLDEARWLGFLNMGACTEPVKKGVSKVPITQATPTKSQEVTNTFSTPEFKFRFRRPSLDLSPEAKKLMEESRKEAEKIRAQMAANPEKFGFEKTEDIARRMATPKSKTGRYSAAHMAEFKKMDSIANHPSASRANHNRLQPATAALKRSPSKAELDKPEQSNGKLTRTKPRTSTIRRAEEDGKASPAKRVKHNKEEIASDTRRVGDNAGGKKPIVQRSAVAARSSTGIPRSLSHLTTPTKASLARSQSVKTLKKTSFIPTLARSPSAQALQTPSKTPSFMDGLRKASKTVSRLPSMKSILRSPVRHYSNDPAKIAAGTHVTSPPDLNKTLLDLPATAPVQKHVVFSESTLARTEQEDAANVRASSEVPQQAPSEVPYPKLPALSPARRSTMEVGDFTFRSDRTIKFSSSIKGPTIRHVRNSGASAALPDPFNTTATPAKKRKLDVPSEILESEKENEGDAGDRPVKRAKSSIKATLTPKPEVGNKTPRRKDASRGALSQARLNALAQPKRRRYTEDPTSLAVLLVTLIAGILIGLFGLKRMSSWSSRFGTWSGRFSPFGRGDTSSTAVSDADFSYITTEDLAASQKNLGASPKADNDFANNIPPPSQASGRSNANGETDVLVLKHKRVSYPVHFPRGAIDTGELGVRSVREAAARKMDVDDARRIKLFFKGRQLKDDQQARSVGLRSDTESEILCVVGEGPPFSSSSKNDSPGYAQGASGDSGSESGSDNGNGGSSTPGGSRSRKSGKSKRRRGGKKHGKKSATPEPSGGYVGGGAGAEFLGVPSSAALPPRPSSSGSNSRPLPAQPSQQPQTPMGKLEELGSKFHTTLVPLCVQFMNNPPKEPAKREFEHKKLTETVLAQVLLKLDGVETGGDDVARAKRKELVKECNSMLTRLDEVMKH</sequence>
<dbReference type="Pfam" id="PF02179">
    <property type="entry name" value="BAG"/>
    <property type="match status" value="1"/>
</dbReference>
<feature type="compositionally biased region" description="Basic and acidic residues" evidence="1">
    <location>
        <begin position="551"/>
        <end position="565"/>
    </location>
</feature>
<feature type="region of interest" description="Disordered" evidence="1">
    <location>
        <begin position="243"/>
        <end position="340"/>
    </location>
</feature>
<feature type="compositionally biased region" description="Polar residues" evidence="1">
    <location>
        <begin position="462"/>
        <end position="472"/>
    </location>
</feature>
<dbReference type="Proteomes" id="UP000774617">
    <property type="component" value="Unassembled WGS sequence"/>
</dbReference>
<evidence type="ECO:0000313" key="5">
    <source>
        <dbReference type="Proteomes" id="UP000774617"/>
    </source>
</evidence>
<keyword evidence="2" id="KW-1133">Transmembrane helix</keyword>
<evidence type="ECO:0000256" key="2">
    <source>
        <dbReference type="SAM" id="Phobius"/>
    </source>
</evidence>
<gene>
    <name evidence="4" type="ORF">B0J12DRAFT_602104</name>
</gene>
<organism evidence="4 5">
    <name type="scientific">Macrophomina phaseolina</name>
    <dbReference type="NCBI Taxonomy" id="35725"/>
    <lineage>
        <taxon>Eukaryota</taxon>
        <taxon>Fungi</taxon>
        <taxon>Dikarya</taxon>
        <taxon>Ascomycota</taxon>
        <taxon>Pezizomycotina</taxon>
        <taxon>Dothideomycetes</taxon>
        <taxon>Dothideomycetes incertae sedis</taxon>
        <taxon>Botryosphaeriales</taxon>
        <taxon>Botryosphaeriaceae</taxon>
        <taxon>Macrophomina</taxon>
    </lineage>
</organism>
<feature type="compositionally biased region" description="Polar residues" evidence="1">
    <location>
        <begin position="323"/>
        <end position="340"/>
    </location>
</feature>
<dbReference type="Gene3D" id="1.20.58.120">
    <property type="entry name" value="BAG domain"/>
    <property type="match status" value="1"/>
</dbReference>
<dbReference type="InterPro" id="IPR003103">
    <property type="entry name" value="BAG_domain"/>
</dbReference>
<feature type="region of interest" description="Disordered" evidence="1">
    <location>
        <begin position="456"/>
        <end position="482"/>
    </location>
</feature>
<feature type="compositionally biased region" description="Polar residues" evidence="1">
    <location>
        <begin position="49"/>
        <end position="66"/>
    </location>
</feature>
<proteinExistence type="predicted"/>
<evidence type="ECO:0000259" key="3">
    <source>
        <dbReference type="PROSITE" id="PS51035"/>
    </source>
</evidence>
<feature type="compositionally biased region" description="Basic and acidic residues" evidence="1">
    <location>
        <begin position="293"/>
        <end position="305"/>
    </location>
</feature>
<feature type="compositionally biased region" description="Polar residues" evidence="1">
    <location>
        <begin position="23"/>
        <end position="32"/>
    </location>
</feature>
<feature type="compositionally biased region" description="Polar residues" evidence="1">
    <location>
        <begin position="260"/>
        <end position="275"/>
    </location>
</feature>